<accession>A0A5C6FSB5</accession>
<keyword evidence="1" id="KW-1133">Transmembrane helix</keyword>
<dbReference type="Proteomes" id="UP000316476">
    <property type="component" value="Unassembled WGS sequence"/>
</dbReference>
<organism evidence="2 3">
    <name type="scientific">Crateriforma conspicua</name>
    <dbReference type="NCBI Taxonomy" id="2527996"/>
    <lineage>
        <taxon>Bacteria</taxon>
        <taxon>Pseudomonadati</taxon>
        <taxon>Planctomycetota</taxon>
        <taxon>Planctomycetia</taxon>
        <taxon>Planctomycetales</taxon>
        <taxon>Planctomycetaceae</taxon>
        <taxon>Crateriforma</taxon>
    </lineage>
</organism>
<reference evidence="2 3" key="1">
    <citation type="submission" date="2019-02" db="EMBL/GenBank/DDBJ databases">
        <title>Deep-cultivation of Planctomycetes and their phenomic and genomic characterization uncovers novel biology.</title>
        <authorList>
            <person name="Wiegand S."/>
            <person name="Jogler M."/>
            <person name="Boedeker C."/>
            <person name="Pinto D."/>
            <person name="Vollmers J."/>
            <person name="Rivas-Marin E."/>
            <person name="Kohn T."/>
            <person name="Peeters S.H."/>
            <person name="Heuer A."/>
            <person name="Rast P."/>
            <person name="Oberbeckmann S."/>
            <person name="Bunk B."/>
            <person name="Jeske O."/>
            <person name="Meyerdierks A."/>
            <person name="Storesund J.E."/>
            <person name="Kallscheuer N."/>
            <person name="Luecker S."/>
            <person name="Lage O.M."/>
            <person name="Pohl T."/>
            <person name="Merkel B.J."/>
            <person name="Hornburger P."/>
            <person name="Mueller R.-W."/>
            <person name="Bruemmer F."/>
            <person name="Labrenz M."/>
            <person name="Spormann A.M."/>
            <person name="Op Den Camp H."/>
            <person name="Overmann J."/>
            <person name="Amann R."/>
            <person name="Jetten M.S.M."/>
            <person name="Mascher T."/>
            <person name="Medema M.H."/>
            <person name="Devos D.P."/>
            <person name="Kaster A.-K."/>
            <person name="Ovreas L."/>
            <person name="Rohde M."/>
            <person name="Galperin M.Y."/>
            <person name="Jogler C."/>
        </authorList>
    </citation>
    <scope>NUCLEOTIDE SEQUENCE [LARGE SCALE GENOMIC DNA]</scope>
    <source>
        <strain evidence="2 3">V7</strain>
    </source>
</reference>
<keyword evidence="1" id="KW-0812">Transmembrane</keyword>
<evidence type="ECO:0000313" key="2">
    <source>
        <dbReference type="EMBL" id="TWU63413.1"/>
    </source>
</evidence>
<comment type="caution">
    <text evidence="2">The sequence shown here is derived from an EMBL/GenBank/DDBJ whole genome shotgun (WGS) entry which is preliminary data.</text>
</comment>
<dbReference type="AlphaFoldDB" id="A0A5C6FSB5"/>
<evidence type="ECO:0000256" key="1">
    <source>
        <dbReference type="SAM" id="Phobius"/>
    </source>
</evidence>
<feature type="transmembrane region" description="Helical" evidence="1">
    <location>
        <begin position="12"/>
        <end position="36"/>
    </location>
</feature>
<protein>
    <submittedName>
        <fullName evidence="2">Uncharacterized protein</fullName>
    </submittedName>
</protein>
<sequence>MSEKRESRGLSCMAKLLIAVFVAPLVLVLIVVTWWLGRNSFAQGRLDDALATLAADGQPIDVTSHQKYYASHSSDALSNRWTALTSHVETPEFLQAARGMPVLGGADDVPSAGFDWQDESAVRDFLQSQKPVFDELAILAASPGAVRYPIAFNNANARLQHQQACRALARLLTLRHRVAMRDGDGAEATESTTQTLAVARSLQGTPDVITQLIRIAILQISLQQIRIGLDHDVYTVPQLNQLLKEVDRRGDPLDELRLALIGERSMMLTNLRNLPGGGGLGKRPFDALATLELFEKTLGQIGGNIHTTDEKIQQLSTQLDSEYAQAGWLSKMDRALTEMSRPSLVAISKAFARSETTAAVVSAGLQIQRSASQRGSWPSPGEFEQIIAPEGSSIRHSLPLRYRVDGESSALIWLEPMQRPDQMTEGLQDADPLENPRAYEDAWWVVRVKRPTLAKD</sequence>
<dbReference type="EMBL" id="SJPZ01000002">
    <property type="protein sequence ID" value="TWU63413.1"/>
    <property type="molecule type" value="Genomic_DNA"/>
</dbReference>
<evidence type="ECO:0000313" key="3">
    <source>
        <dbReference type="Proteomes" id="UP000316476"/>
    </source>
</evidence>
<proteinExistence type="predicted"/>
<name>A0A5C6FSB5_9PLAN</name>
<gene>
    <name evidence="2" type="ORF">V7x_51530</name>
</gene>
<keyword evidence="1" id="KW-0472">Membrane</keyword>
<dbReference type="RefSeq" id="WP_197138356.1">
    <property type="nucleotide sequence ID" value="NZ_SJPZ01000002.1"/>
</dbReference>